<feature type="region of interest" description="Disordered" evidence="1">
    <location>
        <begin position="62"/>
        <end position="92"/>
    </location>
</feature>
<evidence type="ECO:0000313" key="2">
    <source>
        <dbReference type="EMBL" id="GBN44754.1"/>
    </source>
</evidence>
<name>A0A4Y2P078_ARAVE</name>
<proteinExistence type="predicted"/>
<comment type="caution">
    <text evidence="2">The sequence shown here is derived from an EMBL/GenBank/DDBJ whole genome shotgun (WGS) entry which is preliminary data.</text>
</comment>
<dbReference type="EMBL" id="BGPR01010189">
    <property type="protein sequence ID" value="GBN44754.1"/>
    <property type="molecule type" value="Genomic_DNA"/>
</dbReference>
<dbReference type="Proteomes" id="UP000499080">
    <property type="component" value="Unassembled WGS sequence"/>
</dbReference>
<keyword evidence="3" id="KW-1185">Reference proteome</keyword>
<evidence type="ECO:0000256" key="1">
    <source>
        <dbReference type="SAM" id="MobiDB-lite"/>
    </source>
</evidence>
<gene>
    <name evidence="2" type="ORF">AVEN_146911_1</name>
</gene>
<protein>
    <submittedName>
        <fullName evidence="2">Uncharacterized protein</fullName>
    </submittedName>
</protein>
<reference evidence="2 3" key="1">
    <citation type="journal article" date="2019" name="Sci. Rep.">
        <title>Orb-weaving spider Araneus ventricosus genome elucidates the spidroin gene catalogue.</title>
        <authorList>
            <person name="Kono N."/>
            <person name="Nakamura H."/>
            <person name="Ohtoshi R."/>
            <person name="Moran D.A.P."/>
            <person name="Shinohara A."/>
            <person name="Yoshida Y."/>
            <person name="Fujiwara M."/>
            <person name="Mori M."/>
            <person name="Tomita M."/>
            <person name="Arakawa K."/>
        </authorList>
    </citation>
    <scope>NUCLEOTIDE SEQUENCE [LARGE SCALE GENOMIC DNA]</scope>
</reference>
<accession>A0A4Y2P078</accession>
<sequence length="111" mass="12510">MVQYLLEDHPQIAILVCSKVAASLTRQESKLETSYCKRRSHHASNLQKACCVKLIANYSKNRVRRRTSDSKPANPLPKPAALATEPAGPRLRQTDCANTSRIYTFYFKLSS</sequence>
<organism evidence="2 3">
    <name type="scientific">Araneus ventricosus</name>
    <name type="common">Orbweaver spider</name>
    <name type="synonym">Epeira ventricosa</name>
    <dbReference type="NCBI Taxonomy" id="182803"/>
    <lineage>
        <taxon>Eukaryota</taxon>
        <taxon>Metazoa</taxon>
        <taxon>Ecdysozoa</taxon>
        <taxon>Arthropoda</taxon>
        <taxon>Chelicerata</taxon>
        <taxon>Arachnida</taxon>
        <taxon>Araneae</taxon>
        <taxon>Araneomorphae</taxon>
        <taxon>Entelegynae</taxon>
        <taxon>Araneoidea</taxon>
        <taxon>Araneidae</taxon>
        <taxon>Araneus</taxon>
    </lineage>
</organism>
<dbReference type="AlphaFoldDB" id="A0A4Y2P078"/>
<evidence type="ECO:0000313" key="3">
    <source>
        <dbReference type="Proteomes" id="UP000499080"/>
    </source>
</evidence>